<feature type="compositionally biased region" description="Polar residues" evidence="1">
    <location>
        <begin position="409"/>
        <end position="421"/>
    </location>
</feature>
<keyword evidence="4" id="KW-1185">Reference proteome</keyword>
<keyword evidence="3" id="KW-0282">Flagellum</keyword>
<organism evidence="3 4">
    <name type="scientific">Aliiruegeria haliotis</name>
    <dbReference type="NCBI Taxonomy" id="1280846"/>
    <lineage>
        <taxon>Bacteria</taxon>
        <taxon>Pseudomonadati</taxon>
        <taxon>Pseudomonadota</taxon>
        <taxon>Alphaproteobacteria</taxon>
        <taxon>Rhodobacterales</taxon>
        <taxon>Roseobacteraceae</taxon>
        <taxon>Aliiruegeria</taxon>
    </lineage>
</organism>
<feature type="region of interest" description="Disordered" evidence="1">
    <location>
        <begin position="772"/>
        <end position="799"/>
    </location>
</feature>
<dbReference type="InterPro" id="IPR021136">
    <property type="entry name" value="Flagellar_hook_control-like_C"/>
</dbReference>
<sequence length="799" mass="84112">MHGFQQISPIPLDALGSQATEQSTARAPGSAPKGGLSKSFHLLVPLDMRPTRSATAAGFSLPLACQLGVQIPNVIGPPLGTTLPNMSQSVALGVQIEQFSEIQPSLADGVLIVAEAARNATLIHGGEHLETPVSGATPLEGADGAIGNPVGRQDRLVPIHPHHDASGAVLSGARKNHPVAPVDGIANEIGAHVPPAQTDSFAFGQLEERSQVEGGGRERVLDDIDSRMESSISQGGTSPPVLSNEGTEFAGQAGQIAKVGTPNGVDSSGLRTSEATSVSVGNPREERYRSENGNSRGKDPHQSWFPRVVPNGLQRRMSISYEAGTSSENRSLGQMVSVGSAVEANDPPSMHTAADPLLHGEEALSGEVRHRRENPDSRSTPNSEQRVPLSDARSNRGSTAVSSPLGPQATISSQPTHSTPPQRMAADRLVAFAEHAVEREGTATGYVGRPIGQGLAPDTHGNVPYLLQGSNWKYQGPGRSGVVSDMPRRTSSHTDSPIPATDTKAVRNKSPQEVLPTDIGSNPGGLTKPVVGEGASASSERAKVSDDVEPAKPLKQQLENQHDDSQSATHSGEFNTRKKRGHRVDETAAPPSPAARKTGTDSVVSMGTPQLLVANSVEVATQQRTSVFEWPSGGSTDVQLVASDLSASTSASGSRGATGVPYGAESMRNIAPQIVEALQHQHRGILEIRLNPEELGRLQITFANSDSGMQIVINPERSETIDLVRRNLDVLSNELKDLGFEGFSLELGHSGAQDTPDEDGDEVRTMSRFQGSDDYASSHDAHMESNGSTGLRAGLDLRV</sequence>
<evidence type="ECO:0000313" key="4">
    <source>
        <dbReference type="Proteomes" id="UP000239480"/>
    </source>
</evidence>
<dbReference type="Pfam" id="PF02120">
    <property type="entry name" value="Flg_hook"/>
    <property type="match status" value="1"/>
</dbReference>
<feature type="region of interest" description="Disordered" evidence="1">
    <location>
        <begin position="475"/>
        <end position="602"/>
    </location>
</feature>
<accession>A0A2T0RE97</accession>
<dbReference type="EMBL" id="PVTD01000022">
    <property type="protein sequence ID" value="PRY19459.1"/>
    <property type="molecule type" value="Genomic_DNA"/>
</dbReference>
<feature type="domain" description="Flagellar hook-length control protein-like C-terminal" evidence="2">
    <location>
        <begin position="682"/>
        <end position="750"/>
    </location>
</feature>
<protein>
    <submittedName>
        <fullName evidence="3">Flagellar hook-length control protein FliK</fullName>
    </submittedName>
</protein>
<keyword evidence="3" id="KW-0966">Cell projection</keyword>
<dbReference type="AlphaFoldDB" id="A0A2T0RE97"/>
<feature type="compositionally biased region" description="Basic and acidic residues" evidence="1">
    <location>
        <begin position="540"/>
        <end position="552"/>
    </location>
</feature>
<feature type="compositionally biased region" description="Polar residues" evidence="1">
    <location>
        <begin position="264"/>
        <end position="280"/>
    </location>
</feature>
<evidence type="ECO:0000259" key="2">
    <source>
        <dbReference type="Pfam" id="PF02120"/>
    </source>
</evidence>
<proteinExistence type="predicted"/>
<feature type="region of interest" description="Disordered" evidence="1">
    <location>
        <begin position="368"/>
        <end position="422"/>
    </location>
</feature>
<name>A0A2T0RE97_9RHOB</name>
<comment type="caution">
    <text evidence="3">The sequence shown here is derived from an EMBL/GenBank/DDBJ whole genome shotgun (WGS) entry which is preliminary data.</text>
</comment>
<dbReference type="InterPro" id="IPR038610">
    <property type="entry name" value="FliK-like_C_sf"/>
</dbReference>
<feature type="region of interest" description="Disordered" evidence="1">
    <location>
        <begin position="261"/>
        <end position="307"/>
    </location>
</feature>
<evidence type="ECO:0000256" key="1">
    <source>
        <dbReference type="SAM" id="MobiDB-lite"/>
    </source>
</evidence>
<dbReference type="Proteomes" id="UP000239480">
    <property type="component" value="Unassembled WGS sequence"/>
</dbReference>
<gene>
    <name evidence="3" type="ORF">CLV78_1227</name>
</gene>
<keyword evidence="3" id="KW-0969">Cilium</keyword>
<feature type="compositionally biased region" description="Basic and acidic residues" evidence="1">
    <location>
        <begin position="283"/>
        <end position="301"/>
    </location>
</feature>
<reference evidence="3 4" key="1">
    <citation type="submission" date="2018-03" db="EMBL/GenBank/DDBJ databases">
        <title>Genomic Encyclopedia of Archaeal and Bacterial Type Strains, Phase II (KMG-II): from individual species to whole genera.</title>
        <authorList>
            <person name="Goeker M."/>
        </authorList>
    </citation>
    <scope>NUCLEOTIDE SEQUENCE [LARGE SCALE GENOMIC DNA]</scope>
    <source>
        <strain evidence="3 4">DSM 29328</strain>
    </source>
</reference>
<dbReference type="Gene3D" id="3.30.750.140">
    <property type="match status" value="1"/>
</dbReference>
<dbReference type="CDD" id="cd17470">
    <property type="entry name" value="T3SS_Flik_C"/>
    <property type="match status" value="1"/>
</dbReference>
<evidence type="ECO:0000313" key="3">
    <source>
        <dbReference type="EMBL" id="PRY19459.1"/>
    </source>
</evidence>